<sequence length="289" mass="32760">MEKESIYAFGGIIKKQLKTNPENVGALLRRFNGKNSYEDIFTAIWDIEEAHRVLTPKLLTCEKSDTKANDLRNDGNTYYKRKDYEKALKLYSLSIMNAPHPRINGNMISDNTFERQDKSFECPPVDISRYGGDAVGNGKALSLGFANRSAVLFELHLYEKCMRDIDLAVQYGYPTEHRQKLDERKRKCQIAIKNGETNIAGVSTPLPSSSIQDLLRYETPEPKMLLRSNVKYPSLSSAVDVVHNVLKGRSLMARRDIHSAFGSRSVSSRDGQVDRQDQRGIAEDYDICN</sequence>
<dbReference type="Proteomes" id="UP001381693">
    <property type="component" value="Unassembled WGS sequence"/>
</dbReference>
<protein>
    <submittedName>
        <fullName evidence="6">Uncharacterized protein</fullName>
    </submittedName>
</protein>
<evidence type="ECO:0000256" key="3">
    <source>
        <dbReference type="ARBA" id="ARBA00022691"/>
    </source>
</evidence>
<dbReference type="InterPro" id="IPR019734">
    <property type="entry name" value="TPR_rpt"/>
</dbReference>
<gene>
    <name evidence="6" type="ORF">SK128_026725</name>
</gene>
<feature type="compositionally biased region" description="Basic and acidic residues" evidence="5">
    <location>
        <begin position="271"/>
        <end position="282"/>
    </location>
</feature>
<dbReference type="PROSITE" id="PS50005">
    <property type="entry name" value="TPR"/>
    <property type="match status" value="1"/>
</dbReference>
<dbReference type="GO" id="GO:0032259">
    <property type="term" value="P:methylation"/>
    <property type="evidence" value="ECO:0007669"/>
    <property type="project" value="UniProtKB-KW"/>
</dbReference>
<proteinExistence type="predicted"/>
<evidence type="ECO:0000256" key="1">
    <source>
        <dbReference type="ARBA" id="ARBA00022603"/>
    </source>
</evidence>
<keyword evidence="7" id="KW-1185">Reference proteome</keyword>
<keyword evidence="2" id="KW-0808">Transferase</keyword>
<accession>A0AAN8XGB0</accession>
<name>A0AAN8XGB0_HALRR</name>
<feature type="region of interest" description="Disordered" evidence="5">
    <location>
        <begin position="262"/>
        <end position="289"/>
    </location>
</feature>
<comment type="caution">
    <text evidence="6">The sequence shown here is derived from an EMBL/GenBank/DDBJ whole genome shotgun (WGS) entry which is preliminary data.</text>
</comment>
<dbReference type="InterPro" id="IPR011990">
    <property type="entry name" value="TPR-like_helical_dom_sf"/>
</dbReference>
<dbReference type="Gene3D" id="1.25.40.10">
    <property type="entry name" value="Tetratricopeptide repeat domain"/>
    <property type="match status" value="1"/>
</dbReference>
<evidence type="ECO:0000256" key="4">
    <source>
        <dbReference type="PROSITE-ProRule" id="PRU00339"/>
    </source>
</evidence>
<keyword evidence="1" id="KW-0489">Methyltransferase</keyword>
<keyword evidence="3" id="KW-0949">S-adenosyl-L-methionine</keyword>
<feature type="repeat" description="TPR" evidence="4">
    <location>
        <begin position="68"/>
        <end position="101"/>
    </location>
</feature>
<dbReference type="GO" id="GO:0042826">
    <property type="term" value="F:histone deacetylase binding"/>
    <property type="evidence" value="ECO:0007669"/>
    <property type="project" value="TreeGrafter"/>
</dbReference>
<dbReference type="InterPro" id="IPR052097">
    <property type="entry name" value="SET-MYND_domain_protein"/>
</dbReference>
<dbReference type="PANTHER" id="PTHR46165:SF2">
    <property type="entry name" value="SET AND MYND DOMAIN-CONTAINING PROTEIN 4"/>
    <property type="match status" value="1"/>
</dbReference>
<organism evidence="6 7">
    <name type="scientific">Halocaridina rubra</name>
    <name type="common">Hawaiian red shrimp</name>
    <dbReference type="NCBI Taxonomy" id="373956"/>
    <lineage>
        <taxon>Eukaryota</taxon>
        <taxon>Metazoa</taxon>
        <taxon>Ecdysozoa</taxon>
        <taxon>Arthropoda</taxon>
        <taxon>Crustacea</taxon>
        <taxon>Multicrustacea</taxon>
        <taxon>Malacostraca</taxon>
        <taxon>Eumalacostraca</taxon>
        <taxon>Eucarida</taxon>
        <taxon>Decapoda</taxon>
        <taxon>Pleocyemata</taxon>
        <taxon>Caridea</taxon>
        <taxon>Atyoidea</taxon>
        <taxon>Atyidae</taxon>
        <taxon>Halocaridina</taxon>
    </lineage>
</organism>
<dbReference type="GO" id="GO:0005737">
    <property type="term" value="C:cytoplasm"/>
    <property type="evidence" value="ECO:0007669"/>
    <property type="project" value="TreeGrafter"/>
</dbReference>
<dbReference type="AlphaFoldDB" id="A0AAN8XGB0"/>
<keyword evidence="4" id="KW-0802">TPR repeat</keyword>
<evidence type="ECO:0000256" key="2">
    <source>
        <dbReference type="ARBA" id="ARBA00022679"/>
    </source>
</evidence>
<dbReference type="GO" id="GO:0008168">
    <property type="term" value="F:methyltransferase activity"/>
    <property type="evidence" value="ECO:0007669"/>
    <property type="project" value="UniProtKB-KW"/>
</dbReference>
<reference evidence="6 7" key="1">
    <citation type="submission" date="2023-11" db="EMBL/GenBank/DDBJ databases">
        <title>Halocaridina rubra genome assembly.</title>
        <authorList>
            <person name="Smith C."/>
        </authorList>
    </citation>
    <scope>NUCLEOTIDE SEQUENCE [LARGE SCALE GENOMIC DNA]</scope>
    <source>
        <strain evidence="6">EP-1</strain>
        <tissue evidence="6">Whole</tissue>
    </source>
</reference>
<evidence type="ECO:0000313" key="6">
    <source>
        <dbReference type="EMBL" id="KAK7082331.1"/>
    </source>
</evidence>
<dbReference type="GO" id="GO:0005634">
    <property type="term" value="C:nucleus"/>
    <property type="evidence" value="ECO:0007669"/>
    <property type="project" value="TreeGrafter"/>
</dbReference>
<evidence type="ECO:0000313" key="7">
    <source>
        <dbReference type="Proteomes" id="UP001381693"/>
    </source>
</evidence>
<dbReference type="PANTHER" id="PTHR46165">
    <property type="entry name" value="SET AND MYND DOMAIN-CONTAINING PROTEIN 4"/>
    <property type="match status" value="1"/>
</dbReference>
<dbReference type="SUPFAM" id="SSF48452">
    <property type="entry name" value="TPR-like"/>
    <property type="match status" value="1"/>
</dbReference>
<evidence type="ECO:0000256" key="5">
    <source>
        <dbReference type="SAM" id="MobiDB-lite"/>
    </source>
</evidence>
<dbReference type="EMBL" id="JAXCGZ010004069">
    <property type="protein sequence ID" value="KAK7082331.1"/>
    <property type="molecule type" value="Genomic_DNA"/>
</dbReference>